<gene>
    <name evidence="7" type="ORF">CE154_001270</name>
</gene>
<feature type="transmembrane region" description="Helical" evidence="6">
    <location>
        <begin position="51"/>
        <end position="71"/>
    </location>
</feature>
<dbReference type="PANTHER" id="PTHR30561:SF9">
    <property type="entry name" value="4-AMINO-4-DEOXY-L-ARABINOSE-PHOSPHOUNDECAPRENOL FLIPPASE SUBUNIT ARNF-RELATED"/>
    <property type="match status" value="1"/>
</dbReference>
<proteinExistence type="predicted"/>
<accession>A0A3R7HWP7</accession>
<dbReference type="Proteomes" id="UP000216225">
    <property type="component" value="Unassembled WGS sequence"/>
</dbReference>
<evidence type="ECO:0000256" key="6">
    <source>
        <dbReference type="SAM" id="Phobius"/>
    </source>
</evidence>
<feature type="transmembrane region" description="Helical" evidence="6">
    <location>
        <begin position="102"/>
        <end position="119"/>
    </location>
</feature>
<feature type="transmembrane region" description="Helical" evidence="6">
    <location>
        <begin position="78"/>
        <end position="96"/>
    </location>
</feature>
<dbReference type="InterPro" id="IPR037185">
    <property type="entry name" value="EmrE-like"/>
</dbReference>
<dbReference type="GO" id="GO:0022857">
    <property type="term" value="F:transmembrane transporter activity"/>
    <property type="evidence" value="ECO:0007669"/>
    <property type="project" value="InterPro"/>
</dbReference>
<protein>
    <recommendedName>
        <fullName evidence="9">Small multi-drug resistant family protein</fullName>
    </recommendedName>
</protein>
<dbReference type="InterPro" id="IPR000390">
    <property type="entry name" value="Small_drug/metabolite_transptr"/>
</dbReference>
<dbReference type="AlphaFoldDB" id="A0A3R7HWP7"/>
<evidence type="ECO:0000256" key="4">
    <source>
        <dbReference type="ARBA" id="ARBA00022989"/>
    </source>
</evidence>
<keyword evidence="3 6" id="KW-0812">Transmembrane</keyword>
<sequence>MNTFAIALLSIVLSVTAQFSLKAGMSQPGVQAAMAQPFSLGSLISVIANKYVLGGFVLYGLGAVIWLGVLSKWDVSKAYPLVGLGFVFTVLAGLMVGEQVSPLRAGGVALICAGVFVVARS</sequence>
<evidence type="ECO:0000256" key="5">
    <source>
        <dbReference type="ARBA" id="ARBA00023136"/>
    </source>
</evidence>
<evidence type="ECO:0008006" key="9">
    <source>
        <dbReference type="Google" id="ProtNLM"/>
    </source>
</evidence>
<name>A0A3R7HWP7_9BURK</name>
<dbReference type="SUPFAM" id="SSF103481">
    <property type="entry name" value="Multidrug resistance efflux transporter EmrE"/>
    <property type="match status" value="1"/>
</dbReference>
<keyword evidence="5 6" id="KW-0472">Membrane</keyword>
<dbReference type="EMBL" id="NKDB02000001">
    <property type="protein sequence ID" value="RKJ98427.1"/>
    <property type="molecule type" value="Genomic_DNA"/>
</dbReference>
<comment type="caution">
    <text evidence="7">The sequence shown here is derived from an EMBL/GenBank/DDBJ whole genome shotgun (WGS) entry which is preliminary data.</text>
</comment>
<comment type="subcellular location">
    <subcellularLocation>
        <location evidence="1">Cell membrane</location>
        <topology evidence="1">Multi-pass membrane protein</topology>
    </subcellularLocation>
</comment>
<evidence type="ECO:0000313" key="7">
    <source>
        <dbReference type="EMBL" id="RKJ98427.1"/>
    </source>
</evidence>
<dbReference type="PANTHER" id="PTHR30561">
    <property type="entry name" value="SMR FAMILY PROTON-DEPENDENT DRUG EFFLUX TRANSPORTER SUGE"/>
    <property type="match status" value="1"/>
</dbReference>
<dbReference type="RefSeq" id="WP_094434463.1">
    <property type="nucleotide sequence ID" value="NZ_AP024172.1"/>
</dbReference>
<evidence type="ECO:0000256" key="3">
    <source>
        <dbReference type="ARBA" id="ARBA00022692"/>
    </source>
</evidence>
<keyword evidence="4 6" id="KW-1133">Transmembrane helix</keyword>
<keyword evidence="2" id="KW-1003">Cell membrane</keyword>
<reference evidence="7 8" key="1">
    <citation type="submission" date="2018-09" db="EMBL/GenBank/DDBJ databases">
        <title>Genome comparison of Alicycliphilus sp. BQ1, a polyurethanolytic bacterium, with its closest phylogenetic relatives Alicycliphilus denitrificans BC and K601, unable to attack polyurethane.</title>
        <authorList>
            <person name="Loza-Tavera H."/>
            <person name="Lozano L."/>
            <person name="Cevallos M."/>
            <person name="Maya-Lucas O."/>
            <person name="Garcia-Mena J."/>
            <person name="Hernandez J."/>
        </authorList>
    </citation>
    <scope>NUCLEOTIDE SEQUENCE [LARGE SCALE GENOMIC DNA]</scope>
    <source>
        <strain evidence="7 8">BQ1</strain>
    </source>
</reference>
<evidence type="ECO:0000256" key="2">
    <source>
        <dbReference type="ARBA" id="ARBA00022475"/>
    </source>
</evidence>
<evidence type="ECO:0000256" key="1">
    <source>
        <dbReference type="ARBA" id="ARBA00004651"/>
    </source>
</evidence>
<dbReference type="Gene3D" id="1.10.3730.20">
    <property type="match status" value="1"/>
</dbReference>
<organism evidence="7 8">
    <name type="scientific">Alicycliphilus denitrificans</name>
    <dbReference type="NCBI Taxonomy" id="179636"/>
    <lineage>
        <taxon>Bacteria</taxon>
        <taxon>Pseudomonadati</taxon>
        <taxon>Pseudomonadota</taxon>
        <taxon>Betaproteobacteria</taxon>
        <taxon>Burkholderiales</taxon>
        <taxon>Comamonadaceae</taxon>
        <taxon>Alicycliphilus</taxon>
    </lineage>
</organism>
<evidence type="ECO:0000313" key="8">
    <source>
        <dbReference type="Proteomes" id="UP000216225"/>
    </source>
</evidence>
<dbReference type="GO" id="GO:0005886">
    <property type="term" value="C:plasma membrane"/>
    <property type="evidence" value="ECO:0007669"/>
    <property type="project" value="UniProtKB-SubCell"/>
</dbReference>